<proteinExistence type="predicted"/>
<dbReference type="InterPro" id="IPR003647">
    <property type="entry name" value="Intron_nuc_1_rpt"/>
</dbReference>
<reference evidence="1" key="1">
    <citation type="journal article" date="2014" name="PLoS ONE">
        <title>The 203 kbp Mitochondrial Genome of the Phytopathogenic Fungus Sclerotinia borealis Reveals Multiple Invasions of Introns and Genomic Duplications.</title>
        <authorList>
            <person name="Mardanov A.V."/>
            <person name="Beletsky A.V."/>
            <person name="Kadnikov V.V."/>
            <person name="Ignatov A.N."/>
            <person name="Ravin N.V."/>
        </authorList>
    </citation>
    <scope>NUCLEOTIDE SEQUENCE</scope>
    <source>
        <strain evidence="1">F-4128</strain>
    </source>
</reference>
<keyword evidence="1" id="KW-0255">Endonuclease</keyword>
<accession>A0A088CB09</accession>
<dbReference type="AlphaFoldDB" id="A0A088CB09"/>
<dbReference type="SMART" id="SM00497">
    <property type="entry name" value="IENR1"/>
    <property type="match status" value="2"/>
</dbReference>
<dbReference type="RefSeq" id="YP_009072329.1">
    <property type="nucleotide sequence ID" value="NC_025200.1"/>
</dbReference>
<evidence type="ECO:0000313" key="1">
    <source>
        <dbReference type="EMBL" id="AHX82993.1"/>
    </source>
</evidence>
<organism evidence="1">
    <name type="scientific">Sclerotinia borealis</name>
    <dbReference type="NCBI Taxonomy" id="77105"/>
    <lineage>
        <taxon>Eukaryota</taxon>
        <taxon>Fungi</taxon>
        <taxon>Dikarya</taxon>
        <taxon>Ascomycota</taxon>
        <taxon>Pezizomycotina</taxon>
        <taxon>Leotiomycetes</taxon>
        <taxon>Helotiales</taxon>
        <taxon>Sclerotiniaceae</taxon>
        <taxon>Sclerotinia</taxon>
    </lineage>
</organism>
<keyword evidence="1" id="KW-0496">Mitochondrion</keyword>
<keyword evidence="1" id="KW-0378">Hydrolase</keyword>
<dbReference type="EMBL" id="KJ434027">
    <property type="protein sequence ID" value="AHX82993.1"/>
    <property type="molecule type" value="Genomic_DNA"/>
</dbReference>
<keyword evidence="1" id="KW-0540">Nuclease</keyword>
<dbReference type="GO" id="GO:0004519">
    <property type="term" value="F:endonuclease activity"/>
    <property type="evidence" value="ECO:0007669"/>
    <property type="project" value="UniProtKB-KW"/>
</dbReference>
<sequence length="236" mass="27227">MDTNQKYVGSSSQLALRLRGYLNQTHKKTGKLIPLIEEKGLPCFKLEVICLPYHPDFRPEIVLEQYFLLDPSFSLNTIKVSNNPSGSTAKRLYMYNRDGSILYYFTTQQKDFISKLNISHFTFTKHLTKGTCYLGKYLFLRERIGTAKVTEMTLPEIAIMLQQDRVNFNKSKPVNCLSKRVLLIDIQSEEEIVFESLGKCAIFFSSKGFPFSQSTLVKRLDTNIPYRGYICKTQIK</sequence>
<protein>
    <submittedName>
        <fullName evidence="1">GIY-YIG endonuclease</fullName>
    </submittedName>
</protein>
<name>A0A088CB09_9HELO</name>
<gene>
    <name evidence="1" type="ORF">SBORM_0025</name>
</gene>
<geneLocation type="mitochondrion" evidence="1"/>
<dbReference type="GeneID" id="20497966"/>